<sequence length="404" mass="44987">MILIPVIGDSASNYVSSKPSNPDSPQEQEERPLGDSQWLPVIKEFQDLIEGNEVLLRGFTQMFEQASTISGGSRARSYKDMRHSINDEIQQAPRYRRVDYVGCNLYHVLDKVMCTPIGLVTLANPLVNNQFKKIFDVWAAFLSSGQSRSVLTTDEDGWFGPTARVDVPHFFDTFINDHNHPYGGFKSWDDFFTRPLRPGARPVGHPENNSIITSACESIVYRVANNIKERDSFWLKGQPYSLRNMFQDGPFTGRFVGGSILQCFLPSINYHRWHSPVNGRVVKTRKNPGIYYSQASPTPDGPQLDPAASQGFLTAVATRALVFIESDNPHIGLMCLMAVAMIEVSTCDIRVKVNDRVVKGQELGMFHFGGSTYCMLFRAGVKVEFSCAPGDSVLVNSAIATVSV</sequence>
<evidence type="ECO:0000259" key="4">
    <source>
        <dbReference type="Pfam" id="PF12588"/>
    </source>
</evidence>
<reference evidence="5 6" key="1">
    <citation type="submission" date="2015-07" db="EMBL/GenBank/DDBJ databases">
        <authorList>
            <person name="Noorani M."/>
        </authorList>
    </citation>
    <scope>NUCLEOTIDE SEQUENCE [LARGE SCALE GENOMIC DNA]</scope>
    <source>
        <strain evidence="5">BBA 69670</strain>
    </source>
</reference>
<feature type="compositionally biased region" description="Polar residues" evidence="3">
    <location>
        <begin position="13"/>
        <end position="25"/>
    </location>
</feature>
<keyword evidence="1" id="KW-0210">Decarboxylase</keyword>
<evidence type="ECO:0000256" key="3">
    <source>
        <dbReference type="SAM" id="MobiDB-lite"/>
    </source>
</evidence>
<dbReference type="Proteomes" id="UP000044841">
    <property type="component" value="Unassembled WGS sequence"/>
</dbReference>
<dbReference type="InterPro" id="IPR022237">
    <property type="entry name" value="PsiD-like"/>
</dbReference>
<dbReference type="Pfam" id="PF12588">
    <property type="entry name" value="PSDC"/>
    <property type="match status" value="1"/>
</dbReference>
<evidence type="ECO:0000256" key="2">
    <source>
        <dbReference type="ARBA" id="ARBA00023239"/>
    </source>
</evidence>
<feature type="domain" description="L-tryptophan decarboxylase PsiD-like" evidence="4">
    <location>
        <begin position="40"/>
        <end position="165"/>
    </location>
</feature>
<organism evidence="5 6">
    <name type="scientific">Rhizoctonia solani</name>
    <dbReference type="NCBI Taxonomy" id="456999"/>
    <lineage>
        <taxon>Eukaryota</taxon>
        <taxon>Fungi</taxon>
        <taxon>Dikarya</taxon>
        <taxon>Basidiomycota</taxon>
        <taxon>Agaricomycotina</taxon>
        <taxon>Agaricomycetes</taxon>
        <taxon>Cantharellales</taxon>
        <taxon>Ceratobasidiaceae</taxon>
        <taxon>Rhizoctonia</taxon>
    </lineage>
</organism>
<dbReference type="PANTHER" id="PTHR10067">
    <property type="entry name" value="PHOSPHATIDYLSERINE DECARBOXYLASE"/>
    <property type="match status" value="1"/>
</dbReference>
<dbReference type="GO" id="GO:0005739">
    <property type="term" value="C:mitochondrion"/>
    <property type="evidence" value="ECO:0007669"/>
    <property type="project" value="TreeGrafter"/>
</dbReference>
<dbReference type="EMBL" id="CYGV01001235">
    <property type="protein sequence ID" value="CUA71428.1"/>
    <property type="molecule type" value="Genomic_DNA"/>
</dbReference>
<evidence type="ECO:0000313" key="6">
    <source>
        <dbReference type="Proteomes" id="UP000044841"/>
    </source>
</evidence>
<dbReference type="InterPro" id="IPR003817">
    <property type="entry name" value="PS_Dcarbxylase"/>
</dbReference>
<dbReference type="GO" id="GO:0004609">
    <property type="term" value="F:phosphatidylserine decarboxylase activity"/>
    <property type="evidence" value="ECO:0007669"/>
    <property type="project" value="InterPro"/>
</dbReference>
<gene>
    <name evidence="5" type="ORF">RSOLAG22IIIB_09536</name>
</gene>
<evidence type="ECO:0000313" key="5">
    <source>
        <dbReference type="EMBL" id="CUA71428.1"/>
    </source>
</evidence>
<keyword evidence="2" id="KW-0456">Lyase</keyword>
<keyword evidence="6" id="KW-1185">Reference proteome</keyword>
<evidence type="ECO:0000256" key="1">
    <source>
        <dbReference type="ARBA" id="ARBA00022793"/>
    </source>
</evidence>
<accession>A0A0K6FZA2</accession>
<dbReference type="Pfam" id="PF02666">
    <property type="entry name" value="PS_Dcarbxylase"/>
    <property type="match status" value="1"/>
</dbReference>
<proteinExistence type="predicted"/>
<dbReference type="AlphaFoldDB" id="A0A0K6FZA2"/>
<name>A0A0K6FZA2_9AGAM</name>
<dbReference type="PANTHER" id="PTHR10067:SF9">
    <property type="entry name" value="PHOSPHATIDYLSERINE DECARBOXYLASE FAMILY PROTEIN (AFU_ORTHOLOGUE AFUA_7G01730)"/>
    <property type="match status" value="1"/>
</dbReference>
<feature type="region of interest" description="Disordered" evidence="3">
    <location>
        <begin position="13"/>
        <end position="33"/>
    </location>
</feature>
<dbReference type="GO" id="GO:0006646">
    <property type="term" value="P:phosphatidylethanolamine biosynthetic process"/>
    <property type="evidence" value="ECO:0007669"/>
    <property type="project" value="TreeGrafter"/>
</dbReference>
<protein>
    <submittedName>
        <fullName evidence="5">Phosphatidylserine decarboxylase</fullName>
    </submittedName>
</protein>